<evidence type="ECO:0000313" key="2">
    <source>
        <dbReference type="Proteomes" id="UP001162164"/>
    </source>
</evidence>
<comment type="caution">
    <text evidence="1">The sequence shown here is derived from an EMBL/GenBank/DDBJ whole genome shotgun (WGS) entry which is preliminary data.</text>
</comment>
<proteinExistence type="predicted"/>
<name>A0ABQ9JEZ2_9CUCU</name>
<evidence type="ECO:0000313" key="1">
    <source>
        <dbReference type="EMBL" id="KAJ8976115.1"/>
    </source>
</evidence>
<gene>
    <name evidence="1" type="ORF">NQ317_019380</name>
</gene>
<accession>A0ABQ9JEZ2</accession>
<sequence>MNSFNLSRCNKRFDFGVPLEDIFPPNDIHPRLKYLFEEAYRVFLKKDFTIHQLLRQYQGPLEIRLKLKEKIIFDTHYHIRSDNDDEYPGMYFLGYQAFSGLAPHPLAPGVCKRHTFYVEKFI</sequence>
<dbReference type="Proteomes" id="UP001162164">
    <property type="component" value="Unassembled WGS sequence"/>
</dbReference>
<protein>
    <submittedName>
        <fullName evidence="1">Uncharacterized protein</fullName>
    </submittedName>
</protein>
<reference evidence="1" key="1">
    <citation type="journal article" date="2023" name="Insect Mol. Biol.">
        <title>Genome sequencing provides insights into the evolution of gene families encoding plant cell wall-degrading enzymes in longhorned beetles.</title>
        <authorList>
            <person name="Shin N.R."/>
            <person name="Okamura Y."/>
            <person name="Kirsch R."/>
            <person name="Pauchet Y."/>
        </authorList>
    </citation>
    <scope>NUCLEOTIDE SEQUENCE</scope>
    <source>
        <strain evidence="1">MMC_N1</strain>
    </source>
</reference>
<organism evidence="1 2">
    <name type="scientific">Molorchus minor</name>
    <dbReference type="NCBI Taxonomy" id="1323400"/>
    <lineage>
        <taxon>Eukaryota</taxon>
        <taxon>Metazoa</taxon>
        <taxon>Ecdysozoa</taxon>
        <taxon>Arthropoda</taxon>
        <taxon>Hexapoda</taxon>
        <taxon>Insecta</taxon>
        <taxon>Pterygota</taxon>
        <taxon>Neoptera</taxon>
        <taxon>Endopterygota</taxon>
        <taxon>Coleoptera</taxon>
        <taxon>Polyphaga</taxon>
        <taxon>Cucujiformia</taxon>
        <taxon>Chrysomeloidea</taxon>
        <taxon>Cerambycidae</taxon>
        <taxon>Lamiinae</taxon>
        <taxon>Monochamini</taxon>
        <taxon>Molorchus</taxon>
    </lineage>
</organism>
<keyword evidence="2" id="KW-1185">Reference proteome</keyword>
<dbReference type="EMBL" id="JAPWTJ010000723">
    <property type="protein sequence ID" value="KAJ8976115.1"/>
    <property type="molecule type" value="Genomic_DNA"/>
</dbReference>